<comment type="caution">
    <text evidence="1">The sequence shown here is derived from an EMBL/GenBank/DDBJ whole genome shotgun (WGS) entry which is preliminary data.</text>
</comment>
<dbReference type="AlphaFoldDB" id="A0A7J5X7M4"/>
<evidence type="ECO:0000313" key="1">
    <source>
        <dbReference type="EMBL" id="KAF3832639.1"/>
    </source>
</evidence>
<gene>
    <name evidence="1" type="ORF">F7725_026304</name>
</gene>
<evidence type="ECO:0000313" key="2">
    <source>
        <dbReference type="Proteomes" id="UP000518266"/>
    </source>
</evidence>
<dbReference type="EMBL" id="JAAKFY010000027">
    <property type="protein sequence ID" value="KAF3832639.1"/>
    <property type="molecule type" value="Genomic_DNA"/>
</dbReference>
<keyword evidence="2" id="KW-1185">Reference proteome</keyword>
<protein>
    <submittedName>
        <fullName evidence="1">Uncharacterized protein</fullName>
    </submittedName>
</protein>
<sequence length="61" mass="6849">MLDHIAHEVGLKKRVVQVCSKIPELEREKVPFCRALFKAKTALEAHIALVTGMKPNVLDII</sequence>
<accession>A0A7J5X7M4</accession>
<organism evidence="1 2">
    <name type="scientific">Dissostichus mawsoni</name>
    <name type="common">Antarctic cod</name>
    <dbReference type="NCBI Taxonomy" id="36200"/>
    <lineage>
        <taxon>Eukaryota</taxon>
        <taxon>Metazoa</taxon>
        <taxon>Chordata</taxon>
        <taxon>Craniata</taxon>
        <taxon>Vertebrata</taxon>
        <taxon>Euteleostomi</taxon>
        <taxon>Actinopterygii</taxon>
        <taxon>Neopterygii</taxon>
        <taxon>Teleostei</taxon>
        <taxon>Neoteleostei</taxon>
        <taxon>Acanthomorphata</taxon>
        <taxon>Eupercaria</taxon>
        <taxon>Perciformes</taxon>
        <taxon>Notothenioidei</taxon>
        <taxon>Nototheniidae</taxon>
        <taxon>Dissostichus</taxon>
    </lineage>
</organism>
<dbReference type="Proteomes" id="UP000518266">
    <property type="component" value="Unassembled WGS sequence"/>
</dbReference>
<reference evidence="1 2" key="1">
    <citation type="submission" date="2020-03" db="EMBL/GenBank/DDBJ databases">
        <title>Dissostichus mawsoni Genome sequencing and assembly.</title>
        <authorList>
            <person name="Park H."/>
        </authorList>
    </citation>
    <scope>NUCLEOTIDE SEQUENCE [LARGE SCALE GENOMIC DNA]</scope>
    <source>
        <strain evidence="1">DM0001</strain>
        <tissue evidence="1">Muscle</tissue>
    </source>
</reference>
<name>A0A7J5X7M4_DISMA</name>
<proteinExistence type="predicted"/>
<dbReference type="OrthoDB" id="6417226at2759"/>